<keyword evidence="2" id="KW-1185">Reference proteome</keyword>
<protein>
    <recommendedName>
        <fullName evidence="3">F-box domain-containing protein</fullName>
    </recommendedName>
</protein>
<sequence>MSSSTSYIAKLAPELLAAVVVHLSNRDIKSLRLTCRILSENTRLRLDRVFLSAHPRNIEVARAIADHETLRREVVELIWDDARFVHDIPRPNEEFLLQMGSSTPPRDEGDPPRWFARAYRENSESLQHRKYRFKRRNPDLSLSESWNYYEKLLELQEEVLSSAADADALSYALERFPSLRRIVITPGAHGRLDEPLYKTPAIKSFPRGFNYPIPHSWPIHDHAVGPYEVPPWTDETAKKQWRGFPIVVNELAKQKGHNVSEIVIDAKGLQTGLSCRVFDHPCEEYDNLVGLLRRPGFSRIDLALLADGQYYHDDWSSFRSGYLKQALGAAPDLLRVRLRVQADYDQVYPEFDKHCIPLRTIFPVDRWQKLQHFGLSNFIVKQPDLLSLLAALPTTLQSVELSFLKFVLNSGSYRDTLVDIRDTLGWRDRAANERPRVIIHVYESLLMSSEPRKYMCVDEQANRFLYDDGANPFNNRFGGNKPTHGIGVEEFLHEFRDENYENCRPYRRVTALKGSRAKAKNKLEGR</sequence>
<gene>
    <name evidence="1" type="ORF">BP6252_13887</name>
</gene>
<reference evidence="1 2" key="1">
    <citation type="journal article" date="2018" name="IMA Fungus">
        <title>IMA Genome-F 9: Draft genome sequence of Annulohypoxylon stygium, Aspergillus mulundensis, Berkeleyomyces basicola (syn. Thielaviopsis basicola), Ceratocystis smalleyi, two Cercospora beticola strains, Coleophoma cylindrospora, Fusarium fracticaudum, Phialophora cf. hyalina, and Morchella septimelata.</title>
        <authorList>
            <person name="Wingfield B.D."/>
            <person name="Bills G.F."/>
            <person name="Dong Y."/>
            <person name="Huang W."/>
            <person name="Nel W.J."/>
            <person name="Swalarsk-Parry B.S."/>
            <person name="Vaghefi N."/>
            <person name="Wilken P.M."/>
            <person name="An Z."/>
            <person name="de Beer Z.W."/>
            <person name="De Vos L."/>
            <person name="Chen L."/>
            <person name="Duong T.A."/>
            <person name="Gao Y."/>
            <person name="Hammerbacher A."/>
            <person name="Kikkert J.R."/>
            <person name="Li Y."/>
            <person name="Li H."/>
            <person name="Li K."/>
            <person name="Li Q."/>
            <person name="Liu X."/>
            <person name="Ma X."/>
            <person name="Naidoo K."/>
            <person name="Pethybridge S.J."/>
            <person name="Sun J."/>
            <person name="Steenkamp E.T."/>
            <person name="van der Nest M.A."/>
            <person name="van Wyk S."/>
            <person name="Wingfield M.J."/>
            <person name="Xiong C."/>
            <person name="Yue Q."/>
            <person name="Zhang X."/>
        </authorList>
    </citation>
    <scope>NUCLEOTIDE SEQUENCE [LARGE SCALE GENOMIC DNA]</scope>
    <source>
        <strain evidence="1 2">BP6252</strain>
    </source>
</reference>
<dbReference type="Proteomes" id="UP000256645">
    <property type="component" value="Unassembled WGS sequence"/>
</dbReference>
<accession>A0A3D8Q5I3</accession>
<evidence type="ECO:0008006" key="3">
    <source>
        <dbReference type="Google" id="ProtNLM"/>
    </source>
</evidence>
<dbReference type="AlphaFoldDB" id="A0A3D8Q5I3"/>
<dbReference type="STRING" id="1849047.A0A3D8Q5I3"/>
<name>A0A3D8Q5I3_9HELO</name>
<comment type="caution">
    <text evidence="1">The sequence shown here is derived from an EMBL/GenBank/DDBJ whole genome shotgun (WGS) entry which is preliminary data.</text>
</comment>
<proteinExistence type="predicted"/>
<evidence type="ECO:0000313" key="2">
    <source>
        <dbReference type="Proteomes" id="UP000256645"/>
    </source>
</evidence>
<evidence type="ECO:0000313" key="1">
    <source>
        <dbReference type="EMBL" id="RDW57072.1"/>
    </source>
</evidence>
<dbReference type="OrthoDB" id="3429862at2759"/>
<dbReference type="EMBL" id="PDLM01000024">
    <property type="protein sequence ID" value="RDW57072.1"/>
    <property type="molecule type" value="Genomic_DNA"/>
</dbReference>
<organism evidence="1 2">
    <name type="scientific">Coleophoma cylindrospora</name>
    <dbReference type="NCBI Taxonomy" id="1849047"/>
    <lineage>
        <taxon>Eukaryota</taxon>
        <taxon>Fungi</taxon>
        <taxon>Dikarya</taxon>
        <taxon>Ascomycota</taxon>
        <taxon>Pezizomycotina</taxon>
        <taxon>Leotiomycetes</taxon>
        <taxon>Helotiales</taxon>
        <taxon>Dermateaceae</taxon>
        <taxon>Coleophoma</taxon>
    </lineage>
</organism>